<accession>A0ABU5LS77</accession>
<keyword evidence="3" id="KW-1185">Reference proteome</keyword>
<evidence type="ECO:0000313" key="2">
    <source>
        <dbReference type="EMBL" id="MDZ7282793.1"/>
    </source>
</evidence>
<keyword evidence="2" id="KW-0282">Flagellum</keyword>
<dbReference type="RefSeq" id="WP_219018317.1">
    <property type="nucleotide sequence ID" value="NZ_CP079203.1"/>
</dbReference>
<protein>
    <submittedName>
        <fullName evidence="2">FliM/FliN family flagellar motor switch protein</fullName>
    </submittedName>
</protein>
<comment type="caution">
    <text evidence="2">The sequence shown here is derived from an EMBL/GenBank/DDBJ whole genome shotgun (WGS) entry which is preliminary data.</text>
</comment>
<dbReference type="InterPro" id="IPR001543">
    <property type="entry name" value="FliN-like_C"/>
</dbReference>
<keyword evidence="2" id="KW-0969">Cilium</keyword>
<evidence type="ECO:0000259" key="1">
    <source>
        <dbReference type="Pfam" id="PF01052"/>
    </source>
</evidence>
<feature type="domain" description="Flagellar motor switch protein FliN-like C-terminal" evidence="1">
    <location>
        <begin position="16"/>
        <end position="86"/>
    </location>
</feature>
<dbReference type="PANTHER" id="PTHR30034">
    <property type="entry name" value="FLAGELLAR MOTOR SWITCH PROTEIN FLIM"/>
    <property type="match status" value="1"/>
</dbReference>
<gene>
    <name evidence="2" type="ORF">N4G62_12220</name>
</gene>
<dbReference type="EMBL" id="JAOBTW010000012">
    <property type="protein sequence ID" value="MDZ7282793.1"/>
    <property type="molecule type" value="Genomic_DNA"/>
</dbReference>
<organism evidence="2 3">
    <name type="scientific">Sphingomonas sanguinis</name>
    <dbReference type="NCBI Taxonomy" id="33051"/>
    <lineage>
        <taxon>Bacteria</taxon>
        <taxon>Pseudomonadati</taxon>
        <taxon>Pseudomonadota</taxon>
        <taxon>Alphaproteobacteria</taxon>
        <taxon>Sphingomonadales</taxon>
        <taxon>Sphingomonadaceae</taxon>
        <taxon>Sphingomonas</taxon>
    </lineage>
</organism>
<sequence length="90" mass="9460">MTDTITPITPRVSAKLIDTVEVALDAFLGSSRMNVGALTALTPGSVVTLDAALNRQVELRLNGVAVARGELVAVGESFGVRLAEIVEWPQ</sequence>
<proteinExistence type="predicted"/>
<name>A0ABU5LS77_9SPHN</name>
<dbReference type="PANTHER" id="PTHR30034:SF6">
    <property type="entry name" value="YOP PROTEINS TRANSLOCATION PROTEIN Q"/>
    <property type="match status" value="1"/>
</dbReference>
<dbReference type="Pfam" id="PF01052">
    <property type="entry name" value="FliMN_C"/>
    <property type="match status" value="1"/>
</dbReference>
<evidence type="ECO:0000313" key="3">
    <source>
        <dbReference type="Proteomes" id="UP001292182"/>
    </source>
</evidence>
<dbReference type="Proteomes" id="UP001292182">
    <property type="component" value="Unassembled WGS sequence"/>
</dbReference>
<reference evidence="3" key="1">
    <citation type="submission" date="2023-07" db="EMBL/GenBank/DDBJ databases">
        <title>Whole genome sequence analysis of rice epiphytic Sphingomonas sanguinis OsEp_Plm_15B2.</title>
        <authorList>
            <person name="Sahu K.P."/>
            <person name="Asharani P."/>
            <person name="Reddy B."/>
            <person name="Kumar A."/>
        </authorList>
    </citation>
    <scope>NUCLEOTIDE SEQUENCE [LARGE SCALE GENOMIC DNA]</scope>
    <source>
        <strain evidence="3">OsEp_Plm_15B2</strain>
    </source>
</reference>
<keyword evidence="2" id="KW-0966">Cell projection</keyword>